<protein>
    <submittedName>
        <fullName evidence="3">Uncharacterized protein</fullName>
    </submittedName>
</protein>
<keyword evidence="1" id="KW-0175">Coiled coil</keyword>
<evidence type="ECO:0000256" key="2">
    <source>
        <dbReference type="SAM" id="MobiDB-lite"/>
    </source>
</evidence>
<accession>A0A068RWC8</accession>
<dbReference type="Proteomes" id="UP000027586">
    <property type="component" value="Unassembled WGS sequence"/>
</dbReference>
<feature type="region of interest" description="Disordered" evidence="2">
    <location>
        <begin position="442"/>
        <end position="484"/>
    </location>
</feature>
<dbReference type="OrthoDB" id="1711136at2759"/>
<dbReference type="AlphaFoldDB" id="A0A068RWC8"/>
<gene>
    <name evidence="3" type="ORF">LCOR_05220.1</name>
</gene>
<dbReference type="STRING" id="1263082.A0A068RWC8"/>
<sequence length="733" mass="83447">MCLASRTITGSHTALASDPTSKQWKDFAAKEFMENKTRLTPIADSSASPPLSPSQTTKLAVRSHDGTDNSIATVVNSPNPGSPWLEFAALNHETQSSPKHVNAGDALRSKSPPSCATLKRSISDKAGQQQQLQQRGDMVGMQHYQEQLYLYAPQLSSDPPKCFCNQPAHIRNTSDYGIVYECYRVTASSDRGMQTLPVCCTFHVHKEPWSSFQQAFHNGRRIDPNHPHLQQCSAFNYTFRTIFRTVNTYPMRLPISPLCYCNHLVRPLQDYTRSNNRMALACQKLASEESRHKACQWFMWAEDVKALQSELPHPTSSLSDIVSTDHEPSNTTTTTASTIDNKEKNDRKEVDDNDETSSTVSAGQHLKHSNDFSRDNGLMTAPSSPNTLDAKSTATSEDASIYKATPVHMIQPPSKQLSPDTDKSLELIRLLKGAKVPEWYSDDQHHHHQHHPDTVYHGDTASLDSDDHSSTQSTVPGSPSSPFKVSMPVPASVYARILLDKKKSEYDDEQVSMLNQHALMMENELKRLEDENQQVKTVYAAKEDELNSLLRAHEEDLAEMDRWEERIKDLVKLDNAMELLWDNTCDLAEEEISNVRKAKQCEIMLNKLRRDLVDRMDQLKLQIAKKEDLDERTSLRDFKCRVCFQENIEVALVPCFHCSYYRLFELNDHVSLPLYCFLSPFDPIHYIYNLRNKKLHIQLLLQRKGIQFPMLGPHHHLFIHIRQFIPNISIVLP</sequence>
<keyword evidence="4" id="KW-1185">Reference proteome</keyword>
<feature type="compositionally biased region" description="Polar residues" evidence="2">
    <location>
        <begin position="381"/>
        <end position="397"/>
    </location>
</feature>
<feature type="region of interest" description="Disordered" evidence="2">
    <location>
        <begin position="311"/>
        <end position="397"/>
    </location>
</feature>
<feature type="region of interest" description="Disordered" evidence="2">
    <location>
        <begin position="95"/>
        <end position="118"/>
    </location>
</feature>
<reference evidence="3" key="1">
    <citation type="submission" date="2013-08" db="EMBL/GenBank/DDBJ databases">
        <title>Gene expansion shapes genome architecture in the human pathogen Lichtheimia corymbifera: an evolutionary genomics analysis in the ancient terrestrial Mucorales (Mucoromycotina).</title>
        <authorList>
            <person name="Schwartze V.U."/>
            <person name="Winter S."/>
            <person name="Shelest E."/>
            <person name="Marcet-Houben M."/>
            <person name="Horn F."/>
            <person name="Wehner S."/>
            <person name="Hoffmann K."/>
            <person name="Riege K."/>
            <person name="Sammeth M."/>
            <person name="Nowrousian M."/>
            <person name="Valiante V."/>
            <person name="Linde J."/>
            <person name="Jacobsen I.D."/>
            <person name="Marz M."/>
            <person name="Brakhage A.A."/>
            <person name="Gabaldon T."/>
            <person name="Bocker S."/>
            <person name="Voigt K."/>
        </authorList>
    </citation>
    <scope>NUCLEOTIDE SEQUENCE [LARGE SCALE GENOMIC DNA]</scope>
    <source>
        <strain evidence="3">FSU 9682</strain>
    </source>
</reference>
<feature type="compositionally biased region" description="Polar residues" evidence="2">
    <location>
        <begin position="470"/>
        <end position="483"/>
    </location>
</feature>
<evidence type="ECO:0000313" key="4">
    <source>
        <dbReference type="Proteomes" id="UP000027586"/>
    </source>
</evidence>
<organism evidence="3 4">
    <name type="scientific">Lichtheimia corymbifera JMRC:FSU:9682</name>
    <dbReference type="NCBI Taxonomy" id="1263082"/>
    <lineage>
        <taxon>Eukaryota</taxon>
        <taxon>Fungi</taxon>
        <taxon>Fungi incertae sedis</taxon>
        <taxon>Mucoromycota</taxon>
        <taxon>Mucoromycotina</taxon>
        <taxon>Mucoromycetes</taxon>
        <taxon>Mucorales</taxon>
        <taxon>Lichtheimiaceae</taxon>
        <taxon>Lichtheimia</taxon>
    </lineage>
</organism>
<name>A0A068RWC8_9FUNG</name>
<dbReference type="EMBL" id="CBTN010000020">
    <property type="protein sequence ID" value="CDH53917.1"/>
    <property type="molecule type" value="Genomic_DNA"/>
</dbReference>
<feature type="compositionally biased region" description="Basic and acidic residues" evidence="2">
    <location>
        <begin position="340"/>
        <end position="350"/>
    </location>
</feature>
<evidence type="ECO:0000313" key="3">
    <source>
        <dbReference type="EMBL" id="CDH53917.1"/>
    </source>
</evidence>
<feature type="region of interest" description="Disordered" evidence="2">
    <location>
        <begin position="1"/>
        <end position="21"/>
    </location>
</feature>
<dbReference type="VEuPathDB" id="FungiDB:LCOR_05220.1"/>
<comment type="caution">
    <text evidence="3">The sequence shown here is derived from an EMBL/GenBank/DDBJ whole genome shotgun (WGS) entry which is preliminary data.</text>
</comment>
<proteinExistence type="predicted"/>
<feature type="coiled-coil region" evidence="1">
    <location>
        <begin position="511"/>
        <end position="573"/>
    </location>
</feature>
<evidence type="ECO:0000256" key="1">
    <source>
        <dbReference type="SAM" id="Coils"/>
    </source>
</evidence>